<evidence type="ECO:0000256" key="1">
    <source>
        <dbReference type="SAM" id="Phobius"/>
    </source>
</evidence>
<feature type="transmembrane region" description="Helical" evidence="1">
    <location>
        <begin position="174"/>
        <end position="200"/>
    </location>
</feature>
<organism evidence="2 3">
    <name type="scientific">Planotetraspora phitsanulokensis</name>
    <dbReference type="NCBI Taxonomy" id="575192"/>
    <lineage>
        <taxon>Bacteria</taxon>
        <taxon>Bacillati</taxon>
        <taxon>Actinomycetota</taxon>
        <taxon>Actinomycetes</taxon>
        <taxon>Streptosporangiales</taxon>
        <taxon>Streptosporangiaceae</taxon>
        <taxon>Planotetraspora</taxon>
    </lineage>
</organism>
<feature type="transmembrane region" description="Helical" evidence="1">
    <location>
        <begin position="139"/>
        <end position="162"/>
    </location>
</feature>
<feature type="transmembrane region" description="Helical" evidence="1">
    <location>
        <begin position="63"/>
        <end position="83"/>
    </location>
</feature>
<comment type="caution">
    <text evidence="2">The sequence shown here is derived from an EMBL/GenBank/DDBJ whole genome shotgun (WGS) entry which is preliminary data.</text>
</comment>
<feature type="transmembrane region" description="Helical" evidence="1">
    <location>
        <begin position="332"/>
        <end position="357"/>
    </location>
</feature>
<dbReference type="Proteomes" id="UP000622547">
    <property type="component" value="Unassembled WGS sequence"/>
</dbReference>
<dbReference type="EMBL" id="BOOP01000007">
    <property type="protein sequence ID" value="GII36984.1"/>
    <property type="molecule type" value="Genomic_DNA"/>
</dbReference>
<feature type="transmembrane region" description="Helical" evidence="1">
    <location>
        <begin position="369"/>
        <end position="390"/>
    </location>
</feature>
<evidence type="ECO:0000313" key="3">
    <source>
        <dbReference type="Proteomes" id="UP000622547"/>
    </source>
</evidence>
<dbReference type="RefSeq" id="WP_204072682.1">
    <property type="nucleotide sequence ID" value="NZ_BAABHI010000018.1"/>
</dbReference>
<gene>
    <name evidence="2" type="ORF">Pph01_19870</name>
</gene>
<feature type="transmembrane region" description="Helical" evidence="1">
    <location>
        <begin position="396"/>
        <end position="421"/>
    </location>
</feature>
<proteinExistence type="predicted"/>
<feature type="transmembrane region" description="Helical" evidence="1">
    <location>
        <begin position="26"/>
        <end position="48"/>
    </location>
</feature>
<keyword evidence="1" id="KW-1133">Transmembrane helix</keyword>
<feature type="transmembrane region" description="Helical" evidence="1">
    <location>
        <begin position="469"/>
        <end position="491"/>
    </location>
</feature>
<protein>
    <recommendedName>
        <fullName evidence="4">ABC-2 type transport system permease protein</fullName>
    </recommendedName>
</protein>
<accession>A0A8J3U263</accession>
<feature type="transmembrane region" description="Helical" evidence="1">
    <location>
        <begin position="574"/>
        <end position="596"/>
    </location>
</feature>
<evidence type="ECO:0000313" key="2">
    <source>
        <dbReference type="EMBL" id="GII36984.1"/>
    </source>
</evidence>
<keyword evidence="1" id="KW-0812">Transmembrane</keyword>
<evidence type="ECO:0008006" key="4">
    <source>
        <dbReference type="Google" id="ProtNLM"/>
    </source>
</evidence>
<keyword evidence="3" id="KW-1185">Reference proteome</keyword>
<dbReference type="AlphaFoldDB" id="A0A8J3U263"/>
<name>A0A8J3U263_9ACTN</name>
<feature type="transmembrane region" description="Helical" evidence="1">
    <location>
        <begin position="104"/>
        <end position="133"/>
    </location>
</feature>
<feature type="transmembrane region" description="Helical" evidence="1">
    <location>
        <begin position="237"/>
        <end position="259"/>
    </location>
</feature>
<feature type="transmembrane region" description="Helical" evidence="1">
    <location>
        <begin position="303"/>
        <end position="326"/>
    </location>
</feature>
<feature type="transmembrane region" description="Helical" evidence="1">
    <location>
        <begin position="531"/>
        <end position="554"/>
    </location>
</feature>
<feature type="transmembrane region" description="Helical" evidence="1">
    <location>
        <begin position="442"/>
        <end position="463"/>
    </location>
</feature>
<reference evidence="2 3" key="1">
    <citation type="submission" date="2021-01" db="EMBL/GenBank/DDBJ databases">
        <title>Whole genome shotgun sequence of Planotetraspora phitsanulokensis NBRC 104273.</title>
        <authorList>
            <person name="Komaki H."/>
            <person name="Tamura T."/>
        </authorList>
    </citation>
    <scope>NUCLEOTIDE SEQUENCE [LARGE SCALE GENOMIC DNA]</scope>
    <source>
        <strain evidence="2 3">NBRC 104273</strain>
    </source>
</reference>
<sequence>MVVALTMAAMKVAVLRNSMNSQKAGLVVAGAVLGLILAGGTIAVAFVGDPDAGSVTGWHTGDLLAAAYAVWMLGWIFGPVFIGGGDETLRPEYFTLVGLRPRRLAFGLLTASFIGVAPAVSLVALAALVVFGVRVGSAVPVLIALPAVLLSLVVFVLLSRVATAVMGLALRSRVGAIAAGLSNGVILAALGQGWVFFVAFQQVGGIPPTASAILRYLPSGWGLAAVEAAAQGQWPRAAAALAAMCLLIVLLLGAWAALLTRRTSAARPSVRGRRPMTAASPQGAVVAKELRTWTRDLVRNHQLTFALAYAVFFTSCMLFMGMNGLLPYTGAVFVLMAGAMSANLYGTDGTVLWLTLMTPGASEVRGRQWAWLLTVGPVGLALTVAGAAITGGPWPLPLALTAALLGGAAGIVPLISVYALVPGIDPHRRGGNPLRSSEDDGSLTGLAYAVIGLGGLTGVPAGLVASSYGWPGVVVGLVTGALCVWGLGALAESRLRSHGPELLQMMRTGKRPESQSGRWKKFDDLPKRDQIIATVGWSLGAIPLFPQGIVAGVQKANGTTEKSWFLALHVPDPWAWPVVVFMVLLGIAMYGGALWVSYRPRPKKEEAVAAAAA</sequence>
<keyword evidence="1" id="KW-0472">Membrane</keyword>